<dbReference type="Gene3D" id="2.60.40.3940">
    <property type="match status" value="1"/>
</dbReference>
<evidence type="ECO:0000313" key="3">
    <source>
        <dbReference type="EMBL" id="BBM52502.1"/>
    </source>
</evidence>
<evidence type="ECO:0000259" key="2">
    <source>
        <dbReference type="Pfam" id="PF21882"/>
    </source>
</evidence>
<accession>A0A510KLD3</accession>
<feature type="domain" description="Putative tail fiber protein gp53-like C-terminal" evidence="2">
    <location>
        <begin position="248"/>
        <end position="324"/>
    </location>
</feature>
<organism evidence="3 4">
    <name type="scientific">Leptotrichia trevisanii</name>
    <dbReference type="NCBI Taxonomy" id="109328"/>
    <lineage>
        <taxon>Bacteria</taxon>
        <taxon>Fusobacteriati</taxon>
        <taxon>Fusobacteriota</taxon>
        <taxon>Fusobacteriia</taxon>
        <taxon>Fusobacteriales</taxon>
        <taxon>Leptotrichiaceae</taxon>
        <taxon>Leptotrichia</taxon>
    </lineage>
</organism>
<proteinExistence type="predicted"/>
<dbReference type="EMBL" id="AP019840">
    <property type="protein sequence ID" value="BBM52502.1"/>
    <property type="molecule type" value="Genomic_DNA"/>
</dbReference>
<dbReference type="InterPro" id="IPR054075">
    <property type="entry name" value="Gp53-like_C"/>
</dbReference>
<evidence type="ECO:0000313" key="4">
    <source>
        <dbReference type="Proteomes" id="UP000321378"/>
    </source>
</evidence>
<gene>
    <name evidence="3" type="ORF">JMUB3935_1481</name>
</gene>
<dbReference type="STRING" id="1122173.GCA_000482505_02373"/>
<dbReference type="Pfam" id="PF21882">
    <property type="entry name" value="Gp53-like_C"/>
    <property type="match status" value="1"/>
</dbReference>
<reference evidence="3 4" key="1">
    <citation type="submission" date="2019-07" db="EMBL/GenBank/DDBJ databases">
        <title>Complete Genome Sequence of Leptotrichia trevisanii Strain JMUB3935.</title>
        <authorList>
            <person name="Watanabe S."/>
            <person name="Cui L."/>
        </authorList>
    </citation>
    <scope>NUCLEOTIDE SEQUENCE [LARGE SCALE GENOMIC DNA]</scope>
    <source>
        <strain evidence="3 4">JMUB3935</strain>
    </source>
</reference>
<dbReference type="RefSeq" id="WP_146996866.1">
    <property type="nucleotide sequence ID" value="NZ_AP019840.1"/>
</dbReference>
<evidence type="ECO:0000259" key="1">
    <source>
        <dbReference type="Pfam" id="PF12571"/>
    </source>
</evidence>
<dbReference type="InterPro" id="IPR022225">
    <property type="entry name" value="Phage_tail_fibre_N"/>
</dbReference>
<dbReference type="Proteomes" id="UP000321378">
    <property type="component" value="Chromosome"/>
</dbReference>
<name>A0A510KLD3_9FUSO</name>
<feature type="domain" description="Phage tail fibre protein N-terminal" evidence="1">
    <location>
        <begin position="1"/>
        <end position="158"/>
    </location>
</feature>
<protein>
    <submittedName>
        <fullName evidence="3">Uncharacterized protein</fullName>
    </submittedName>
</protein>
<sequence length="325" mass="36284">MANYIGWILTNKGRELLAKAINNETKINITKFKIGAGYNTGNDRELTDLLDKRNEFPVNSYERKENGIVEFTFIVSNKTGNGTSTITNSYKISEMGIYAQDDSGTEILYAYNKGTDGDYIPVYNGKNAIDIVEKCIIIIDQAATLNVTIDNSMTYLTREVADKSYLEISALEKIIGLEFGGNIQDIGNKIKGKFYFDNVTKFYYECIADTDLTYNESSKFRAISNKPNVDRLENLFSSENNFMKIGNIIIQCGRNEVPENSNENGASFKFPKPFPNACWAITANDVGGGVRSVAVSPTSNSEFKAWARFGKDFAGSIFYWIAIGF</sequence>
<dbReference type="AlphaFoldDB" id="A0A510KLD3"/>
<dbReference type="Pfam" id="PF12571">
    <property type="entry name" value="Phage_tail_fib"/>
    <property type="match status" value="1"/>
</dbReference>